<gene>
    <name evidence="2" type="ORF">FOA19_11005</name>
</gene>
<feature type="domain" description="Transglutaminase-like" evidence="1">
    <location>
        <begin position="101"/>
        <end position="163"/>
    </location>
</feature>
<dbReference type="SMART" id="SM00460">
    <property type="entry name" value="TGc"/>
    <property type="match status" value="1"/>
</dbReference>
<name>A0A5B6TEJ5_9BACT</name>
<evidence type="ECO:0000313" key="3">
    <source>
        <dbReference type="Proteomes" id="UP000324133"/>
    </source>
</evidence>
<protein>
    <recommendedName>
        <fullName evidence="1">Transglutaminase-like domain-containing protein</fullName>
    </recommendedName>
</protein>
<comment type="caution">
    <text evidence="2">The sequence shown here is derived from an EMBL/GenBank/DDBJ whole genome shotgun (WGS) entry which is preliminary data.</text>
</comment>
<dbReference type="OrthoDB" id="9788327at2"/>
<dbReference type="Pfam" id="PF01841">
    <property type="entry name" value="Transglut_core"/>
    <property type="match status" value="1"/>
</dbReference>
<dbReference type="PANTHER" id="PTHR46333">
    <property type="entry name" value="CYTOKINESIS PROTEIN 3"/>
    <property type="match status" value="1"/>
</dbReference>
<dbReference type="PANTHER" id="PTHR46333:SF2">
    <property type="entry name" value="CYTOKINESIS PROTEIN 3"/>
    <property type="match status" value="1"/>
</dbReference>
<sequence length="396" mass="44440">MARLALFILIFFMGGQVRAQVIRSPRAAVPAGESVSAAPSIPAAQASTSDGLVRFLNSHYKTPQEKVKGLYDWLATNVAYDVQALARKPLFYEKQALIAQTLSTRKALCQGYAEVFQEVCAKMGVPAYVVTGFVIPRGMSQSMTHAWCAAQLQGQWYLFDPTWGAGVVEKGVFISRANTKYFMVSPAKMIQTHMPFDPMWQLQTQPLTYSEFISSRGALPKPKPAFKFLDTLATYRSAPEKAQLTGAIRRMSANPVIPAVVLDQLNHLKKNLSVIRENETVDAYNMAVKTFNEGINALNQFIRYRNNRFLPARSDQELRQMASSCAGKFSETRRLLQQVNPADNTNLFLSLQNMKVSLEKAAAMVQKQNQFLDRYLSTPVKKREALFYKQALAERQ</sequence>
<organism evidence="2 3">
    <name type="scientific">Rufibacter hautae</name>
    <dbReference type="NCBI Taxonomy" id="2595005"/>
    <lineage>
        <taxon>Bacteria</taxon>
        <taxon>Pseudomonadati</taxon>
        <taxon>Bacteroidota</taxon>
        <taxon>Cytophagia</taxon>
        <taxon>Cytophagales</taxon>
        <taxon>Hymenobacteraceae</taxon>
        <taxon>Rufibacter</taxon>
    </lineage>
</organism>
<dbReference type="InterPro" id="IPR002931">
    <property type="entry name" value="Transglutaminase-like"/>
</dbReference>
<keyword evidence="3" id="KW-1185">Reference proteome</keyword>
<dbReference type="EMBL" id="VKKY01000002">
    <property type="protein sequence ID" value="KAA3437814.1"/>
    <property type="molecule type" value="Genomic_DNA"/>
</dbReference>
<evidence type="ECO:0000259" key="1">
    <source>
        <dbReference type="SMART" id="SM00460"/>
    </source>
</evidence>
<dbReference type="InterPro" id="IPR038765">
    <property type="entry name" value="Papain-like_cys_pep_sf"/>
</dbReference>
<dbReference type="Gene3D" id="3.10.620.30">
    <property type="match status" value="1"/>
</dbReference>
<dbReference type="GO" id="GO:0005737">
    <property type="term" value="C:cytoplasm"/>
    <property type="evidence" value="ECO:0007669"/>
    <property type="project" value="TreeGrafter"/>
</dbReference>
<dbReference type="AlphaFoldDB" id="A0A5B6TEJ5"/>
<evidence type="ECO:0000313" key="2">
    <source>
        <dbReference type="EMBL" id="KAA3437814.1"/>
    </source>
</evidence>
<accession>A0A5B6TEJ5</accession>
<reference evidence="2 3" key="1">
    <citation type="submission" date="2019-07" db="EMBL/GenBank/DDBJ databases">
        <title>Rufibacter sp. nov., isolated from lake sediment.</title>
        <authorList>
            <person name="Qu J.-H."/>
        </authorList>
    </citation>
    <scope>NUCLEOTIDE SEQUENCE [LARGE SCALE GENOMIC DNA]</scope>
    <source>
        <strain evidence="2 3">NBS58-1</strain>
    </source>
</reference>
<dbReference type="InterPro" id="IPR052557">
    <property type="entry name" value="CAP/Cytokinesis_protein"/>
</dbReference>
<proteinExistence type="predicted"/>
<dbReference type="Proteomes" id="UP000324133">
    <property type="component" value="Unassembled WGS sequence"/>
</dbReference>
<dbReference type="RefSeq" id="WP_149090878.1">
    <property type="nucleotide sequence ID" value="NZ_VKKY01000002.1"/>
</dbReference>
<dbReference type="SUPFAM" id="SSF54001">
    <property type="entry name" value="Cysteine proteinases"/>
    <property type="match status" value="1"/>
</dbReference>